<dbReference type="AlphaFoldDB" id="A0A7C3VJD3"/>
<organism evidence="4">
    <name type="scientific">Planktothricoides sp. SpSt-374</name>
    <dbReference type="NCBI Taxonomy" id="2282167"/>
    <lineage>
        <taxon>Bacteria</taxon>
        <taxon>Bacillati</taxon>
        <taxon>Cyanobacteriota</taxon>
        <taxon>Cyanophyceae</taxon>
        <taxon>Oscillatoriophycideae</taxon>
        <taxon>Oscillatoriales</taxon>
        <taxon>Oscillatoriaceae</taxon>
        <taxon>Planktothricoides</taxon>
    </lineage>
</organism>
<reference evidence="4" key="1">
    <citation type="journal article" date="2020" name="mSystems">
        <title>Genome- and Community-Level Interaction Insights into Carbon Utilization and Element Cycling Functions of Hydrothermarchaeota in Hydrothermal Sediment.</title>
        <authorList>
            <person name="Zhou Z."/>
            <person name="Liu Y."/>
            <person name="Xu W."/>
            <person name="Pan J."/>
            <person name="Luo Z.H."/>
            <person name="Li M."/>
        </authorList>
    </citation>
    <scope>NUCLEOTIDE SEQUENCE [LARGE SCALE GENOMIC DNA]</scope>
    <source>
        <strain evidence="4">SpSt-374</strain>
    </source>
</reference>
<sequence>MNSFVLMAEIIQPPQLRYTSENKPIADMLVEFSVLRQDEQPATLRVVAWGNLAEEMNDTCKQGDRVVIEGRLSMNTVERPEGFREKRAELVARKIHHLAPVAATGLPPTTPTQQVGAAKAPPVNMESRRPVNSESPAPVTAGIRSSKSADRRPEFSPTPTPPIEELYDGAPSRQEPERVAPTPPPPLDEDEIPF</sequence>
<evidence type="ECO:0000256" key="2">
    <source>
        <dbReference type="PROSITE-ProRule" id="PRU00252"/>
    </source>
</evidence>
<dbReference type="CDD" id="cd04496">
    <property type="entry name" value="SSB_OBF"/>
    <property type="match status" value="1"/>
</dbReference>
<dbReference type="SUPFAM" id="SSF50249">
    <property type="entry name" value="Nucleic acid-binding proteins"/>
    <property type="match status" value="1"/>
</dbReference>
<dbReference type="Gene3D" id="2.40.50.140">
    <property type="entry name" value="Nucleic acid-binding proteins"/>
    <property type="match status" value="1"/>
</dbReference>
<evidence type="ECO:0000256" key="1">
    <source>
        <dbReference type="ARBA" id="ARBA00023125"/>
    </source>
</evidence>
<protein>
    <submittedName>
        <fullName evidence="4">Single-stranded DNA-binding protein</fullName>
    </submittedName>
</protein>
<dbReference type="Pfam" id="PF00436">
    <property type="entry name" value="SSB"/>
    <property type="match status" value="1"/>
</dbReference>
<evidence type="ECO:0000256" key="3">
    <source>
        <dbReference type="SAM" id="MobiDB-lite"/>
    </source>
</evidence>
<evidence type="ECO:0000313" key="4">
    <source>
        <dbReference type="EMBL" id="HGG02832.1"/>
    </source>
</evidence>
<keyword evidence="1 2" id="KW-0238">DNA-binding</keyword>
<dbReference type="InterPro" id="IPR000424">
    <property type="entry name" value="Primosome_PriB/ssb"/>
</dbReference>
<dbReference type="PROSITE" id="PS50935">
    <property type="entry name" value="SSB"/>
    <property type="match status" value="1"/>
</dbReference>
<gene>
    <name evidence="4" type="ORF">ENR15_19865</name>
</gene>
<proteinExistence type="predicted"/>
<dbReference type="GO" id="GO:0003697">
    <property type="term" value="F:single-stranded DNA binding"/>
    <property type="evidence" value="ECO:0007669"/>
    <property type="project" value="InterPro"/>
</dbReference>
<dbReference type="EMBL" id="DSPX01000200">
    <property type="protein sequence ID" value="HGG02832.1"/>
    <property type="molecule type" value="Genomic_DNA"/>
</dbReference>
<comment type="caution">
    <text evidence="4">The sequence shown here is derived from an EMBL/GenBank/DDBJ whole genome shotgun (WGS) entry which is preliminary data.</text>
</comment>
<dbReference type="InterPro" id="IPR012340">
    <property type="entry name" value="NA-bd_OB-fold"/>
</dbReference>
<accession>A0A7C3VJD3</accession>
<name>A0A7C3VJD3_9CYAN</name>
<feature type="region of interest" description="Disordered" evidence="3">
    <location>
        <begin position="102"/>
        <end position="194"/>
    </location>
</feature>